<feature type="signal peptide" evidence="2">
    <location>
        <begin position="1"/>
        <end position="24"/>
    </location>
</feature>
<evidence type="ECO:0008006" key="5">
    <source>
        <dbReference type="Google" id="ProtNLM"/>
    </source>
</evidence>
<organism evidence="3 4">
    <name type="scientific">Flavobacterium jejuense</name>
    <dbReference type="NCBI Taxonomy" id="1544455"/>
    <lineage>
        <taxon>Bacteria</taxon>
        <taxon>Pseudomonadati</taxon>
        <taxon>Bacteroidota</taxon>
        <taxon>Flavobacteriia</taxon>
        <taxon>Flavobacteriales</taxon>
        <taxon>Flavobacteriaceae</taxon>
        <taxon>Flavobacterium</taxon>
    </lineage>
</organism>
<dbReference type="PROSITE" id="PS51257">
    <property type="entry name" value="PROKAR_LIPOPROTEIN"/>
    <property type="match status" value="1"/>
</dbReference>
<feature type="compositionally biased region" description="Gly residues" evidence="1">
    <location>
        <begin position="40"/>
        <end position="57"/>
    </location>
</feature>
<evidence type="ECO:0000313" key="4">
    <source>
        <dbReference type="Proteomes" id="UP000817854"/>
    </source>
</evidence>
<name>A0ABX0IW06_9FLAO</name>
<feature type="chain" id="PRO_5046246058" description="Lipoprotein" evidence="2">
    <location>
        <begin position="25"/>
        <end position="335"/>
    </location>
</feature>
<dbReference type="InterPro" id="IPR046219">
    <property type="entry name" value="DUF6252"/>
</dbReference>
<keyword evidence="4" id="KW-1185">Reference proteome</keyword>
<dbReference type="EMBL" id="VEVQ02000019">
    <property type="protein sequence ID" value="NHN27893.1"/>
    <property type="molecule type" value="Genomic_DNA"/>
</dbReference>
<evidence type="ECO:0000313" key="3">
    <source>
        <dbReference type="EMBL" id="NHN27893.1"/>
    </source>
</evidence>
<sequence>MKKINNLFAFIVLIAIFSITSCSEVEPLDPALSNQVNSGNGNGSGSGSTGGGNSGGGGSTATVFKADFDGQTWNNASNIQAIVNSDYISISAMKSNGSFFQITVPQGAVGTYNWASATSITSLGLVYSAGSGQVPYVSLSNSDATNQGFTNYVDTAELVISSINTTTNIITGNFKFTGVRYDGTLTQTETKVFTNGQFSVPFTANNTSPSTNSFFCKLDGSDFIPTNVDGIQANNSITIIGRRGNIENISLSLVGGMTPGTYDLENLPLGTNNIGLYNQDASGVNSFGANPGTVTITTHDVGTKHIVGTFQFTGTSFTSATTHSISQGTFDVYYQ</sequence>
<reference evidence="3" key="1">
    <citation type="submission" date="2019-05" db="EMBL/GenBank/DDBJ databases">
        <authorList>
            <person name="Lianzixin W."/>
        </authorList>
    </citation>
    <scope>NUCLEOTIDE SEQUENCE</scope>
    <source>
        <strain evidence="3">EC11</strain>
    </source>
</reference>
<evidence type="ECO:0000256" key="2">
    <source>
        <dbReference type="SAM" id="SignalP"/>
    </source>
</evidence>
<dbReference type="Pfam" id="PF19765">
    <property type="entry name" value="DUF6252"/>
    <property type="match status" value="2"/>
</dbReference>
<protein>
    <recommendedName>
        <fullName evidence="5">Lipoprotein</fullName>
    </recommendedName>
</protein>
<reference evidence="3" key="2">
    <citation type="submission" date="2020-02" db="EMBL/GenBank/DDBJ databases">
        <title>Flavobacterium profundi sp. nov., isolated from a deep-sea seamount.</title>
        <authorList>
            <person name="Zhang D.-C."/>
        </authorList>
    </citation>
    <scope>NUCLEOTIDE SEQUENCE</scope>
    <source>
        <strain evidence="3">EC11</strain>
    </source>
</reference>
<dbReference type="RefSeq" id="WP_140964398.1">
    <property type="nucleotide sequence ID" value="NZ_VEVQ02000019.1"/>
</dbReference>
<gene>
    <name evidence="3" type="ORF">FIA58_019625</name>
</gene>
<dbReference type="Proteomes" id="UP000817854">
    <property type="component" value="Unassembled WGS sequence"/>
</dbReference>
<keyword evidence="2" id="KW-0732">Signal</keyword>
<proteinExistence type="predicted"/>
<feature type="region of interest" description="Disordered" evidence="1">
    <location>
        <begin position="36"/>
        <end position="57"/>
    </location>
</feature>
<accession>A0ABX0IW06</accession>
<evidence type="ECO:0000256" key="1">
    <source>
        <dbReference type="SAM" id="MobiDB-lite"/>
    </source>
</evidence>
<comment type="caution">
    <text evidence="3">The sequence shown here is derived from an EMBL/GenBank/DDBJ whole genome shotgun (WGS) entry which is preliminary data.</text>
</comment>